<feature type="compositionally biased region" description="Basic and acidic residues" evidence="1">
    <location>
        <begin position="47"/>
        <end position="56"/>
    </location>
</feature>
<dbReference type="PROSITE" id="PS51352">
    <property type="entry name" value="THIOREDOXIN_2"/>
    <property type="match status" value="1"/>
</dbReference>
<sequence>MRFRPGSLLCLCALFCAGCGDSENRNARYTTSEKKEPPRPEVQAIELKPDAGSSREEEPEEGMASVGTRKFKIFSAYAGEDINQLLGVSGRTLVLSFVAPQWCPHSKEMVASLKKVAESAQGQLQVVYVDADAFPQLANSNRFHIEKVPMTFVYSEGMLLYSFTGNESPARIQEHLTAAKTQN</sequence>
<keyword evidence="4" id="KW-1185">Reference proteome</keyword>
<dbReference type="SUPFAM" id="SSF52833">
    <property type="entry name" value="Thioredoxin-like"/>
    <property type="match status" value="1"/>
</dbReference>
<evidence type="ECO:0000259" key="2">
    <source>
        <dbReference type="PROSITE" id="PS51352"/>
    </source>
</evidence>
<gene>
    <name evidence="3" type="ORF">PYTT_1728</name>
</gene>
<evidence type="ECO:0000313" key="4">
    <source>
        <dbReference type="Proteomes" id="UP000176204"/>
    </source>
</evidence>
<dbReference type="Gene3D" id="3.40.30.10">
    <property type="entry name" value="Glutaredoxin"/>
    <property type="match status" value="1"/>
</dbReference>
<accession>A0A1H6LZV6</accession>
<protein>
    <submittedName>
        <fullName evidence="3">Thioredoxin</fullName>
    </submittedName>
</protein>
<dbReference type="Proteomes" id="UP000176204">
    <property type="component" value="Chromosome I"/>
</dbReference>
<feature type="domain" description="Thioredoxin" evidence="2">
    <location>
        <begin position="62"/>
        <end position="181"/>
    </location>
</feature>
<dbReference type="EMBL" id="LT629973">
    <property type="protein sequence ID" value="SEH92034.1"/>
    <property type="molecule type" value="Genomic_DNA"/>
</dbReference>
<proteinExistence type="predicted"/>
<feature type="region of interest" description="Disordered" evidence="1">
    <location>
        <begin position="29"/>
        <end position="64"/>
    </location>
</feature>
<feature type="compositionally biased region" description="Basic and acidic residues" evidence="1">
    <location>
        <begin position="29"/>
        <end position="39"/>
    </location>
</feature>
<organism evidence="3 4">
    <name type="scientific">Akkermansia glycaniphila</name>
    <dbReference type="NCBI Taxonomy" id="1679444"/>
    <lineage>
        <taxon>Bacteria</taxon>
        <taxon>Pseudomonadati</taxon>
        <taxon>Verrucomicrobiota</taxon>
        <taxon>Verrucomicrobiia</taxon>
        <taxon>Verrucomicrobiales</taxon>
        <taxon>Akkermansiaceae</taxon>
        <taxon>Akkermansia</taxon>
    </lineage>
</organism>
<dbReference type="InterPro" id="IPR036249">
    <property type="entry name" value="Thioredoxin-like_sf"/>
</dbReference>
<dbReference type="STRING" id="1679444.PYTT_1728"/>
<evidence type="ECO:0000313" key="3">
    <source>
        <dbReference type="EMBL" id="SEH92034.1"/>
    </source>
</evidence>
<reference evidence="4" key="1">
    <citation type="submission" date="2016-09" db="EMBL/GenBank/DDBJ databases">
        <authorList>
            <person name="Koehorst J."/>
        </authorList>
    </citation>
    <scope>NUCLEOTIDE SEQUENCE [LARGE SCALE GENOMIC DNA]</scope>
</reference>
<dbReference type="InterPro" id="IPR013766">
    <property type="entry name" value="Thioredoxin_domain"/>
</dbReference>
<dbReference type="AlphaFoldDB" id="A0A1H6LZV6"/>
<dbReference type="RefSeq" id="WP_176712526.1">
    <property type="nucleotide sequence ID" value="NZ_JACVVN010000012.1"/>
</dbReference>
<dbReference type="KEGG" id="agl:PYTT_1728"/>
<evidence type="ECO:0000256" key="1">
    <source>
        <dbReference type="SAM" id="MobiDB-lite"/>
    </source>
</evidence>
<name>A0A1H6LZV6_9BACT</name>
<dbReference type="Pfam" id="PF00085">
    <property type="entry name" value="Thioredoxin"/>
    <property type="match status" value="1"/>
</dbReference>